<dbReference type="EMBL" id="CAKXAJ010025590">
    <property type="protein sequence ID" value="CAH2241824.1"/>
    <property type="molecule type" value="Genomic_DNA"/>
</dbReference>
<reference evidence="2" key="1">
    <citation type="submission" date="2022-03" db="EMBL/GenBank/DDBJ databases">
        <authorList>
            <person name="Lindestad O."/>
        </authorList>
    </citation>
    <scope>NUCLEOTIDE SEQUENCE</scope>
</reference>
<accession>A0A8S4RW81</accession>
<name>A0A8S4RW81_9NEOP</name>
<comment type="caution">
    <text evidence="2">The sequence shown here is derived from an EMBL/GenBank/DDBJ whole genome shotgun (WGS) entry which is preliminary data.</text>
</comment>
<gene>
    <name evidence="2" type="primary">jg16216</name>
    <name evidence="2" type="ORF">PAEG_LOCUS18214</name>
</gene>
<feature type="region of interest" description="Disordered" evidence="1">
    <location>
        <begin position="1"/>
        <end position="24"/>
    </location>
</feature>
<sequence length="91" mass="10045">MGDDRWTTRLTSWPGSAGHRKVGRPLARRSDDIVKVAGINWMHTLAQGCLSGCFLQDIFRRVCSGAIRFGQTISFLPSNCQVPKESAPLRG</sequence>
<proteinExistence type="predicted"/>
<dbReference type="Proteomes" id="UP000838756">
    <property type="component" value="Unassembled WGS sequence"/>
</dbReference>
<dbReference type="OrthoDB" id="8193815at2759"/>
<evidence type="ECO:0000313" key="3">
    <source>
        <dbReference type="Proteomes" id="UP000838756"/>
    </source>
</evidence>
<organism evidence="2 3">
    <name type="scientific">Pararge aegeria aegeria</name>
    <dbReference type="NCBI Taxonomy" id="348720"/>
    <lineage>
        <taxon>Eukaryota</taxon>
        <taxon>Metazoa</taxon>
        <taxon>Ecdysozoa</taxon>
        <taxon>Arthropoda</taxon>
        <taxon>Hexapoda</taxon>
        <taxon>Insecta</taxon>
        <taxon>Pterygota</taxon>
        <taxon>Neoptera</taxon>
        <taxon>Endopterygota</taxon>
        <taxon>Lepidoptera</taxon>
        <taxon>Glossata</taxon>
        <taxon>Ditrysia</taxon>
        <taxon>Papilionoidea</taxon>
        <taxon>Nymphalidae</taxon>
        <taxon>Satyrinae</taxon>
        <taxon>Satyrini</taxon>
        <taxon>Parargina</taxon>
        <taxon>Pararge</taxon>
    </lineage>
</organism>
<protein>
    <submittedName>
        <fullName evidence="2">Jg16216 protein</fullName>
    </submittedName>
</protein>
<keyword evidence="3" id="KW-1185">Reference proteome</keyword>
<dbReference type="AlphaFoldDB" id="A0A8S4RW81"/>
<evidence type="ECO:0000313" key="2">
    <source>
        <dbReference type="EMBL" id="CAH2241824.1"/>
    </source>
</evidence>
<evidence type="ECO:0000256" key="1">
    <source>
        <dbReference type="SAM" id="MobiDB-lite"/>
    </source>
</evidence>